<keyword evidence="9" id="KW-0119">Carbohydrate metabolism</keyword>
<evidence type="ECO:0000256" key="5">
    <source>
        <dbReference type="ARBA" id="ARBA00022989"/>
    </source>
</evidence>
<gene>
    <name evidence="10" type="ORF">RN001_010664</name>
</gene>
<name>A0AAN7SNE1_9COLE</name>
<dbReference type="InterPro" id="IPR018011">
    <property type="entry name" value="Carb_sulfotrans_8-10"/>
</dbReference>
<proteinExistence type="inferred from homology"/>
<sequence length="304" mass="35176">MISNFTSLDEEIENLKHEDLCEITHSTLRRLLAADPLLSDLPGDVTTEEVNAQIAVLQGQSITVFILRNLESPLAVVVACTNWKRVLMVLTDRINVTNLMDIPASLAHANTSLTRLSEYNKAQAQYFLTHYTSFLVVRQPFERVLSAYRNKLEDNQPSAKYFQARIGRYIIKRYRQNPSKIDLETGDNVTFREFVQYLIREGIRNDAANEHWKPIYELCYPCAVNYTFIGKYEHMDEDSDVILNMVNAPPILFPHSKSGQTSEKLKFYLRQLPLSDIEQLYRMYELDFKLFGYNLENVLGFDIG</sequence>
<dbReference type="PANTHER" id="PTHR12137">
    <property type="entry name" value="CARBOHYDRATE SULFOTRANSFERASE"/>
    <property type="match status" value="1"/>
</dbReference>
<organism evidence="10 11">
    <name type="scientific">Aquatica leii</name>
    <dbReference type="NCBI Taxonomy" id="1421715"/>
    <lineage>
        <taxon>Eukaryota</taxon>
        <taxon>Metazoa</taxon>
        <taxon>Ecdysozoa</taxon>
        <taxon>Arthropoda</taxon>
        <taxon>Hexapoda</taxon>
        <taxon>Insecta</taxon>
        <taxon>Pterygota</taxon>
        <taxon>Neoptera</taxon>
        <taxon>Endopterygota</taxon>
        <taxon>Coleoptera</taxon>
        <taxon>Polyphaga</taxon>
        <taxon>Elateriformia</taxon>
        <taxon>Elateroidea</taxon>
        <taxon>Lampyridae</taxon>
        <taxon>Luciolinae</taxon>
        <taxon>Aquatica</taxon>
    </lineage>
</organism>
<accession>A0AAN7SNE1</accession>
<keyword evidence="4" id="KW-0812">Transmembrane</keyword>
<keyword evidence="5" id="KW-1133">Transmembrane helix</keyword>
<keyword evidence="6 9" id="KW-0333">Golgi apparatus</keyword>
<evidence type="ECO:0000313" key="11">
    <source>
        <dbReference type="Proteomes" id="UP001353858"/>
    </source>
</evidence>
<evidence type="ECO:0000256" key="9">
    <source>
        <dbReference type="RuleBase" id="RU364020"/>
    </source>
</evidence>
<reference evidence="11" key="1">
    <citation type="submission" date="2023-01" db="EMBL/GenBank/DDBJ databases">
        <title>Key to firefly adult light organ development and bioluminescence: homeobox transcription factors regulate luciferase expression and transportation to peroxisome.</title>
        <authorList>
            <person name="Fu X."/>
        </authorList>
    </citation>
    <scope>NUCLEOTIDE SEQUENCE [LARGE SCALE GENOMIC DNA]</scope>
</reference>
<evidence type="ECO:0000256" key="6">
    <source>
        <dbReference type="ARBA" id="ARBA00023034"/>
    </source>
</evidence>
<keyword evidence="7" id="KW-0472">Membrane</keyword>
<dbReference type="Proteomes" id="UP001353858">
    <property type="component" value="Unassembled WGS sequence"/>
</dbReference>
<evidence type="ECO:0000256" key="8">
    <source>
        <dbReference type="ARBA" id="ARBA00023180"/>
    </source>
</evidence>
<dbReference type="PANTHER" id="PTHR12137:SF54">
    <property type="entry name" value="CARBOHYDRATE SULFOTRANSFERASE"/>
    <property type="match status" value="1"/>
</dbReference>
<dbReference type="AlphaFoldDB" id="A0AAN7SNE1"/>
<comment type="similarity">
    <text evidence="2 9">Belongs to the sulfotransferase 2 family.</text>
</comment>
<dbReference type="GO" id="GO:0008146">
    <property type="term" value="F:sulfotransferase activity"/>
    <property type="evidence" value="ECO:0007669"/>
    <property type="project" value="InterPro"/>
</dbReference>
<evidence type="ECO:0000256" key="4">
    <source>
        <dbReference type="ARBA" id="ARBA00022692"/>
    </source>
</evidence>
<dbReference type="GO" id="GO:0000139">
    <property type="term" value="C:Golgi membrane"/>
    <property type="evidence" value="ECO:0007669"/>
    <property type="project" value="UniProtKB-SubCell"/>
</dbReference>
<dbReference type="EMBL" id="JARPUR010000004">
    <property type="protein sequence ID" value="KAK4878158.1"/>
    <property type="molecule type" value="Genomic_DNA"/>
</dbReference>
<dbReference type="InterPro" id="IPR005331">
    <property type="entry name" value="Sulfotransferase"/>
</dbReference>
<keyword evidence="11" id="KW-1185">Reference proteome</keyword>
<dbReference type="EC" id="2.8.2.-" evidence="9"/>
<protein>
    <recommendedName>
        <fullName evidence="9">Carbohydrate sulfotransferase</fullName>
        <ecNumber evidence="9">2.8.2.-</ecNumber>
    </recommendedName>
</protein>
<evidence type="ECO:0000256" key="7">
    <source>
        <dbReference type="ARBA" id="ARBA00023136"/>
    </source>
</evidence>
<keyword evidence="8 9" id="KW-0325">Glycoprotein</keyword>
<evidence type="ECO:0000256" key="1">
    <source>
        <dbReference type="ARBA" id="ARBA00004323"/>
    </source>
</evidence>
<evidence type="ECO:0000256" key="3">
    <source>
        <dbReference type="ARBA" id="ARBA00022679"/>
    </source>
</evidence>
<keyword evidence="9" id="KW-0735">Signal-anchor</keyword>
<keyword evidence="3 9" id="KW-0808">Transferase</keyword>
<evidence type="ECO:0000313" key="10">
    <source>
        <dbReference type="EMBL" id="KAK4878158.1"/>
    </source>
</evidence>
<evidence type="ECO:0000256" key="2">
    <source>
        <dbReference type="ARBA" id="ARBA00006339"/>
    </source>
</evidence>
<comment type="subcellular location">
    <subcellularLocation>
        <location evidence="1 9">Golgi apparatus membrane</location>
        <topology evidence="1 9">Single-pass type II membrane protein</topology>
    </subcellularLocation>
</comment>
<dbReference type="Pfam" id="PF03567">
    <property type="entry name" value="Sulfotransfer_2"/>
    <property type="match status" value="1"/>
</dbReference>
<comment type="caution">
    <text evidence="10">The sequence shown here is derived from an EMBL/GenBank/DDBJ whole genome shotgun (WGS) entry which is preliminary data.</text>
</comment>
<dbReference type="GO" id="GO:0016051">
    <property type="term" value="P:carbohydrate biosynthetic process"/>
    <property type="evidence" value="ECO:0007669"/>
    <property type="project" value="InterPro"/>
</dbReference>